<organism evidence="2">
    <name type="scientific">Aphanomyces astaci</name>
    <name type="common">Crayfish plague agent</name>
    <dbReference type="NCBI Taxonomy" id="112090"/>
    <lineage>
        <taxon>Eukaryota</taxon>
        <taxon>Sar</taxon>
        <taxon>Stramenopiles</taxon>
        <taxon>Oomycota</taxon>
        <taxon>Saprolegniomycetes</taxon>
        <taxon>Saprolegniales</taxon>
        <taxon>Verrucalvaceae</taxon>
        <taxon>Aphanomyces</taxon>
    </lineage>
</organism>
<dbReference type="EMBL" id="KI913534">
    <property type="protein sequence ID" value="ETV63837.1"/>
    <property type="molecule type" value="Genomic_DNA"/>
</dbReference>
<protein>
    <submittedName>
        <fullName evidence="2">Uncharacterized protein</fullName>
    </submittedName>
</protein>
<proteinExistence type="predicted"/>
<evidence type="ECO:0000313" key="2">
    <source>
        <dbReference type="EMBL" id="ETV63837.1"/>
    </source>
</evidence>
<dbReference type="RefSeq" id="XP_009846680.1">
    <property type="nucleotide sequence ID" value="XM_009848378.1"/>
</dbReference>
<dbReference type="VEuPathDB" id="FungiDB:H257_19231"/>
<feature type="compositionally biased region" description="Polar residues" evidence="1">
    <location>
        <begin position="66"/>
        <end position="81"/>
    </location>
</feature>
<name>W4F8Q1_APHAT</name>
<evidence type="ECO:0000256" key="1">
    <source>
        <dbReference type="SAM" id="MobiDB-lite"/>
    </source>
</evidence>
<accession>W4F8Q1</accession>
<reference evidence="2" key="1">
    <citation type="submission" date="2013-12" db="EMBL/GenBank/DDBJ databases">
        <title>The Genome Sequence of Aphanomyces astaci APO3.</title>
        <authorList>
            <consortium name="The Broad Institute Genomics Platform"/>
            <person name="Russ C."/>
            <person name="Tyler B."/>
            <person name="van West P."/>
            <person name="Dieguez-Uribeondo J."/>
            <person name="Young S.K."/>
            <person name="Zeng Q."/>
            <person name="Gargeya S."/>
            <person name="Fitzgerald M."/>
            <person name="Abouelleil A."/>
            <person name="Alvarado L."/>
            <person name="Chapman S.B."/>
            <person name="Gainer-Dewar J."/>
            <person name="Goldberg J."/>
            <person name="Griggs A."/>
            <person name="Gujja S."/>
            <person name="Hansen M."/>
            <person name="Howarth C."/>
            <person name="Imamovic A."/>
            <person name="Ireland A."/>
            <person name="Larimer J."/>
            <person name="McCowan C."/>
            <person name="Murphy C."/>
            <person name="Pearson M."/>
            <person name="Poon T.W."/>
            <person name="Priest M."/>
            <person name="Roberts A."/>
            <person name="Saif S."/>
            <person name="Shea T."/>
            <person name="Sykes S."/>
            <person name="Wortman J."/>
            <person name="Nusbaum C."/>
            <person name="Birren B."/>
        </authorList>
    </citation>
    <scope>NUCLEOTIDE SEQUENCE [LARGE SCALE GENOMIC DNA]</scope>
    <source>
        <strain evidence="2">APO3</strain>
    </source>
</reference>
<dbReference type="GeneID" id="20821227"/>
<dbReference type="AlphaFoldDB" id="W4F8Q1"/>
<gene>
    <name evidence="2" type="ORF">H257_19231</name>
</gene>
<sequence length="81" mass="8901">MTRGLNSPAEWTCIPSGGGLILYPYGDTTDRIGGGVDETFERLRRNRWRLHGPKGGWLPPPLNLRSGRSTTTSTACTRNPC</sequence>
<feature type="region of interest" description="Disordered" evidence="1">
    <location>
        <begin position="59"/>
        <end position="81"/>
    </location>
</feature>
<dbReference type="OrthoDB" id="3626597at2759"/>